<comment type="caution">
    <text evidence="11">The sequence shown here is derived from an EMBL/GenBank/DDBJ whole genome shotgun (WGS) entry which is preliminary data.</text>
</comment>
<keyword evidence="6" id="KW-0805">Transcription regulation</keyword>
<dbReference type="GO" id="GO:0008270">
    <property type="term" value="F:zinc ion binding"/>
    <property type="evidence" value="ECO:0007669"/>
    <property type="project" value="UniProtKB-KW"/>
</dbReference>
<keyword evidence="3" id="KW-0677">Repeat</keyword>
<keyword evidence="5" id="KW-0862">Zinc</keyword>
<comment type="subcellular location">
    <subcellularLocation>
        <location evidence="1">Nucleus</location>
    </subcellularLocation>
</comment>
<keyword evidence="8" id="KW-0539">Nucleus</keyword>
<evidence type="ECO:0000256" key="7">
    <source>
        <dbReference type="ARBA" id="ARBA00023163"/>
    </source>
</evidence>
<dbReference type="FunFam" id="3.30.160.60:FF:000130">
    <property type="entry name" value="Spalt-like transcription factor 4"/>
    <property type="match status" value="1"/>
</dbReference>
<keyword evidence="2" id="KW-0479">Metal-binding</keyword>
<evidence type="ECO:0000256" key="9">
    <source>
        <dbReference type="PROSITE-ProRule" id="PRU00042"/>
    </source>
</evidence>
<dbReference type="GO" id="GO:0000978">
    <property type="term" value="F:RNA polymerase II cis-regulatory region sequence-specific DNA binding"/>
    <property type="evidence" value="ECO:0007669"/>
    <property type="project" value="TreeGrafter"/>
</dbReference>
<dbReference type="PANTHER" id="PTHR23235:SF120">
    <property type="entry name" value="KRUPPEL-LIKE FACTOR 15"/>
    <property type="match status" value="1"/>
</dbReference>
<evidence type="ECO:0000256" key="1">
    <source>
        <dbReference type="ARBA" id="ARBA00004123"/>
    </source>
</evidence>
<dbReference type="AlphaFoldDB" id="A0AAD1UHN1"/>
<evidence type="ECO:0000256" key="3">
    <source>
        <dbReference type="ARBA" id="ARBA00022737"/>
    </source>
</evidence>
<reference evidence="11" key="1">
    <citation type="submission" date="2023-07" db="EMBL/GenBank/DDBJ databases">
        <authorList>
            <consortium name="AG Swart"/>
            <person name="Singh M."/>
            <person name="Singh A."/>
            <person name="Seah K."/>
            <person name="Emmerich C."/>
        </authorList>
    </citation>
    <scope>NUCLEOTIDE SEQUENCE</scope>
    <source>
        <strain evidence="11">DP1</strain>
    </source>
</reference>
<evidence type="ECO:0000256" key="5">
    <source>
        <dbReference type="ARBA" id="ARBA00022833"/>
    </source>
</evidence>
<feature type="domain" description="C2H2-type" evidence="10">
    <location>
        <begin position="197"/>
        <end position="226"/>
    </location>
</feature>
<protein>
    <recommendedName>
        <fullName evidence="10">C2H2-type domain-containing protein</fullName>
    </recommendedName>
</protein>
<organism evidence="11 12">
    <name type="scientific">Euplotes crassus</name>
    <dbReference type="NCBI Taxonomy" id="5936"/>
    <lineage>
        <taxon>Eukaryota</taxon>
        <taxon>Sar</taxon>
        <taxon>Alveolata</taxon>
        <taxon>Ciliophora</taxon>
        <taxon>Intramacronucleata</taxon>
        <taxon>Spirotrichea</taxon>
        <taxon>Hypotrichia</taxon>
        <taxon>Euplotida</taxon>
        <taxon>Euplotidae</taxon>
        <taxon>Moneuplotes</taxon>
    </lineage>
</organism>
<dbReference type="InterPro" id="IPR036236">
    <property type="entry name" value="Znf_C2H2_sf"/>
</dbReference>
<evidence type="ECO:0000313" key="12">
    <source>
        <dbReference type="Proteomes" id="UP001295684"/>
    </source>
</evidence>
<dbReference type="GO" id="GO:0005634">
    <property type="term" value="C:nucleus"/>
    <property type="evidence" value="ECO:0007669"/>
    <property type="project" value="UniProtKB-SubCell"/>
</dbReference>
<name>A0AAD1UHN1_EUPCR</name>
<evidence type="ECO:0000256" key="8">
    <source>
        <dbReference type="ARBA" id="ARBA00023242"/>
    </source>
</evidence>
<dbReference type="Proteomes" id="UP001295684">
    <property type="component" value="Unassembled WGS sequence"/>
</dbReference>
<evidence type="ECO:0000259" key="10">
    <source>
        <dbReference type="PROSITE" id="PS50157"/>
    </source>
</evidence>
<dbReference type="SUPFAM" id="SSF57667">
    <property type="entry name" value="beta-beta-alpha zinc fingers"/>
    <property type="match status" value="1"/>
</dbReference>
<sequence>MNYNIENLHLFETHCSHSRTLPVSQEADTISLPVTFMKKGLQAIPMLSLPAQYTSAFMNSSWENKVYTHGENCKASSHYDSSACNTFSTSAAKPQFVPFQQDTGYILEKFSNLNENCKSLDQINLETESHDVMTKKAACSPSLTSRIVQLGGDVTCQAQLEEQKEFLVNEKIPILEGYQYALSYTESKGPRRRKRVIHCKYPGCEKHFIKAWNFLDHARMHLGEKPFCCEICESKFTQKGNLKKHMKKHQK</sequence>
<dbReference type="PROSITE" id="PS50157">
    <property type="entry name" value="ZINC_FINGER_C2H2_2"/>
    <property type="match status" value="2"/>
</dbReference>
<dbReference type="Pfam" id="PF00096">
    <property type="entry name" value="zf-C2H2"/>
    <property type="match status" value="1"/>
</dbReference>
<gene>
    <name evidence="11" type="ORF">ECRASSUSDP1_LOCUS10894</name>
</gene>
<dbReference type="EMBL" id="CAMPGE010010745">
    <property type="protein sequence ID" value="CAI2369591.1"/>
    <property type="molecule type" value="Genomic_DNA"/>
</dbReference>
<keyword evidence="7" id="KW-0804">Transcription</keyword>
<dbReference type="GO" id="GO:0000981">
    <property type="term" value="F:DNA-binding transcription factor activity, RNA polymerase II-specific"/>
    <property type="evidence" value="ECO:0007669"/>
    <property type="project" value="TreeGrafter"/>
</dbReference>
<evidence type="ECO:0000313" key="11">
    <source>
        <dbReference type="EMBL" id="CAI2369591.1"/>
    </source>
</evidence>
<proteinExistence type="predicted"/>
<keyword evidence="12" id="KW-1185">Reference proteome</keyword>
<dbReference type="PANTHER" id="PTHR23235">
    <property type="entry name" value="KRUEPPEL-LIKE TRANSCRIPTION FACTOR"/>
    <property type="match status" value="1"/>
</dbReference>
<evidence type="ECO:0000256" key="2">
    <source>
        <dbReference type="ARBA" id="ARBA00022723"/>
    </source>
</evidence>
<dbReference type="PROSITE" id="PS00028">
    <property type="entry name" value="ZINC_FINGER_C2H2_1"/>
    <property type="match status" value="2"/>
</dbReference>
<dbReference type="Gene3D" id="3.30.160.60">
    <property type="entry name" value="Classic Zinc Finger"/>
    <property type="match status" value="2"/>
</dbReference>
<dbReference type="SMART" id="SM00355">
    <property type="entry name" value="ZnF_C2H2"/>
    <property type="match status" value="2"/>
</dbReference>
<keyword evidence="4 9" id="KW-0863">Zinc-finger</keyword>
<evidence type="ECO:0000256" key="6">
    <source>
        <dbReference type="ARBA" id="ARBA00023015"/>
    </source>
</evidence>
<feature type="domain" description="C2H2-type" evidence="10">
    <location>
        <begin position="227"/>
        <end position="251"/>
    </location>
</feature>
<dbReference type="InterPro" id="IPR013087">
    <property type="entry name" value="Znf_C2H2_type"/>
</dbReference>
<accession>A0AAD1UHN1</accession>
<evidence type="ECO:0000256" key="4">
    <source>
        <dbReference type="ARBA" id="ARBA00022771"/>
    </source>
</evidence>